<keyword evidence="1" id="KW-0812">Transmembrane</keyword>
<evidence type="ECO:0000256" key="1">
    <source>
        <dbReference type="SAM" id="Phobius"/>
    </source>
</evidence>
<evidence type="ECO:0000313" key="3">
    <source>
        <dbReference type="Proteomes" id="UP000244904"/>
    </source>
</evidence>
<name>A0A2R8AQB3_9RHOB</name>
<accession>A0A2R8AQB3</accession>
<gene>
    <name evidence="2" type="ORF">PRI8871_00844</name>
</gene>
<keyword evidence="1" id="KW-1133">Transmembrane helix</keyword>
<proteinExistence type="predicted"/>
<keyword evidence="1" id="KW-0472">Membrane</keyword>
<protein>
    <submittedName>
        <fullName evidence="2">Uncharacterized protein</fullName>
    </submittedName>
</protein>
<dbReference type="EMBL" id="OMOJ01000001">
    <property type="protein sequence ID" value="SPF78251.1"/>
    <property type="molecule type" value="Genomic_DNA"/>
</dbReference>
<dbReference type="RefSeq" id="WP_108884908.1">
    <property type="nucleotide sequence ID" value="NZ_OMOJ01000001.1"/>
</dbReference>
<keyword evidence="3" id="KW-1185">Reference proteome</keyword>
<feature type="transmembrane region" description="Helical" evidence="1">
    <location>
        <begin position="36"/>
        <end position="58"/>
    </location>
</feature>
<organism evidence="2 3">
    <name type="scientific">Pseudoprimorskyibacter insulae</name>
    <dbReference type="NCBI Taxonomy" id="1695997"/>
    <lineage>
        <taxon>Bacteria</taxon>
        <taxon>Pseudomonadati</taxon>
        <taxon>Pseudomonadota</taxon>
        <taxon>Alphaproteobacteria</taxon>
        <taxon>Rhodobacterales</taxon>
        <taxon>Paracoccaceae</taxon>
        <taxon>Pseudoprimorskyibacter</taxon>
    </lineage>
</organism>
<evidence type="ECO:0000313" key="2">
    <source>
        <dbReference type="EMBL" id="SPF78251.1"/>
    </source>
</evidence>
<dbReference type="Proteomes" id="UP000244904">
    <property type="component" value="Unassembled WGS sequence"/>
</dbReference>
<feature type="transmembrane region" description="Helical" evidence="1">
    <location>
        <begin position="70"/>
        <end position="87"/>
    </location>
</feature>
<sequence>MDLLVASSASLAAVLLYAWAYGVFNSPNPPKWAKSEALASTVALVFTCLTPLGIGFFFRGILGNIAGQSVFGWASIAVAAVVIYMVVPRLVAPARRPKLDNVVPMPTGPSAPRPVKLAA</sequence>
<reference evidence="3" key="1">
    <citation type="submission" date="2018-03" db="EMBL/GenBank/DDBJ databases">
        <authorList>
            <person name="Rodrigo-Torres L."/>
            <person name="Arahal R. D."/>
            <person name="Lucena T."/>
        </authorList>
    </citation>
    <scope>NUCLEOTIDE SEQUENCE [LARGE SCALE GENOMIC DNA]</scope>
    <source>
        <strain evidence="3">CECT 8871</strain>
    </source>
</reference>
<dbReference type="AlphaFoldDB" id="A0A2R8AQB3"/>